<proteinExistence type="predicted"/>
<feature type="compositionally biased region" description="Basic and acidic residues" evidence="2">
    <location>
        <begin position="31"/>
        <end position="78"/>
    </location>
</feature>
<dbReference type="InterPro" id="IPR027707">
    <property type="entry name" value="TNNT"/>
</dbReference>
<dbReference type="Proteomes" id="UP000274131">
    <property type="component" value="Unassembled WGS sequence"/>
</dbReference>
<feature type="compositionally biased region" description="Basic and acidic residues" evidence="2">
    <location>
        <begin position="311"/>
        <end position="328"/>
    </location>
</feature>
<gene>
    <name evidence="3" type="ORF">EVEC_LOCUS1307</name>
</gene>
<dbReference type="OrthoDB" id="330499at2759"/>
<evidence type="ECO:0000313" key="4">
    <source>
        <dbReference type="Proteomes" id="UP000274131"/>
    </source>
</evidence>
<dbReference type="PANTHER" id="PTHR11521:SF1">
    <property type="entry name" value="TROPONIN T, SKELETAL MUSCLE"/>
    <property type="match status" value="1"/>
</dbReference>
<evidence type="ECO:0000256" key="1">
    <source>
        <dbReference type="SAM" id="Coils"/>
    </source>
</evidence>
<feature type="compositionally biased region" description="Basic and acidic residues" evidence="2">
    <location>
        <begin position="280"/>
        <end position="291"/>
    </location>
</feature>
<evidence type="ECO:0000256" key="2">
    <source>
        <dbReference type="SAM" id="MobiDB-lite"/>
    </source>
</evidence>
<dbReference type="GO" id="GO:0006937">
    <property type="term" value="P:regulation of muscle contraction"/>
    <property type="evidence" value="ECO:0007669"/>
    <property type="project" value="InterPro"/>
</dbReference>
<evidence type="ECO:0000313" key="3">
    <source>
        <dbReference type="EMBL" id="VDD86164.1"/>
    </source>
</evidence>
<keyword evidence="4" id="KW-1185">Reference proteome</keyword>
<dbReference type="SUPFAM" id="SSF90250">
    <property type="entry name" value="Troponin coil-coiled subunits"/>
    <property type="match status" value="1"/>
</dbReference>
<dbReference type="GO" id="GO:0005861">
    <property type="term" value="C:troponin complex"/>
    <property type="evidence" value="ECO:0007669"/>
    <property type="project" value="InterPro"/>
</dbReference>
<dbReference type="GO" id="GO:0045214">
    <property type="term" value="P:sarcomere organization"/>
    <property type="evidence" value="ECO:0007669"/>
    <property type="project" value="TreeGrafter"/>
</dbReference>
<dbReference type="Gene3D" id="1.20.5.350">
    <property type="match status" value="1"/>
</dbReference>
<accession>A0A0N4UVW2</accession>
<keyword evidence="1" id="KW-0175">Coiled coil</keyword>
<dbReference type="InterPro" id="IPR038077">
    <property type="entry name" value="Troponin_sf"/>
</dbReference>
<dbReference type="GO" id="GO:0005523">
    <property type="term" value="F:tropomyosin binding"/>
    <property type="evidence" value="ECO:0007669"/>
    <property type="project" value="TreeGrafter"/>
</dbReference>
<dbReference type="EMBL" id="UXUI01007196">
    <property type="protein sequence ID" value="VDD86164.1"/>
    <property type="molecule type" value="Genomic_DNA"/>
</dbReference>
<sequence>MLGYEERRRIEREKAEEELRVLKERQQLRKAQRLEEEREFAEKLRQEEEKRRHEEEVRKAKQEEEKLRKEAERRKRQEMMAGSFGTAARGDAGKNYVISKADRKEKFGNLAQARSAELEAQKQENKKAFLAQVSRVRADTSDMLVNDLRERIKRLHAQIVRLEAEKYDLEKRHESQEYDLKELHEREKQMARNKALKKGLNPEEASASLIPPKINVASKFDRQIDRRSYSDRRNLYENPVIPRAPKLARGTARPPPEWGRRVNEELETIRKNLEPPKYVEQIKVEDARPPVEPKPLVLPGEGDTDEEPEKELELKAEEERPEEPEPVKAKPAVPAKKRVK</sequence>
<feature type="coiled-coil region" evidence="1">
    <location>
        <begin position="113"/>
        <end position="172"/>
    </location>
</feature>
<dbReference type="GO" id="GO:0006936">
    <property type="term" value="P:muscle contraction"/>
    <property type="evidence" value="ECO:0007669"/>
    <property type="project" value="TreeGrafter"/>
</dbReference>
<dbReference type="STRING" id="51028.A0A0N4UVW2"/>
<dbReference type="PANTHER" id="PTHR11521">
    <property type="entry name" value="TROPONIN T"/>
    <property type="match status" value="1"/>
</dbReference>
<organism evidence="5">
    <name type="scientific">Enterobius vermicularis</name>
    <name type="common">Human pinworm</name>
    <dbReference type="NCBI Taxonomy" id="51028"/>
    <lineage>
        <taxon>Eukaryota</taxon>
        <taxon>Metazoa</taxon>
        <taxon>Ecdysozoa</taxon>
        <taxon>Nematoda</taxon>
        <taxon>Chromadorea</taxon>
        <taxon>Rhabditida</taxon>
        <taxon>Spirurina</taxon>
        <taxon>Oxyuridomorpha</taxon>
        <taxon>Oxyuroidea</taxon>
        <taxon>Oxyuridae</taxon>
        <taxon>Enterobius</taxon>
    </lineage>
</organism>
<dbReference type="AlphaFoldDB" id="A0A0N4UVW2"/>
<feature type="region of interest" description="Disordered" evidence="2">
    <location>
        <begin position="31"/>
        <end position="90"/>
    </location>
</feature>
<protein>
    <submittedName>
        <fullName evidence="5">Troponin T</fullName>
    </submittedName>
</protein>
<evidence type="ECO:0000313" key="5">
    <source>
        <dbReference type="WBParaSite" id="EVEC_0000159901-mRNA-1"/>
    </source>
</evidence>
<name>A0A0N4UVW2_ENTVE</name>
<reference evidence="5" key="1">
    <citation type="submission" date="2017-02" db="UniProtKB">
        <authorList>
            <consortium name="WormBaseParasite"/>
        </authorList>
    </citation>
    <scope>IDENTIFICATION</scope>
</reference>
<dbReference type="WBParaSite" id="EVEC_0000159901-mRNA-1">
    <property type="protein sequence ID" value="EVEC_0000159901-mRNA-1"/>
    <property type="gene ID" value="EVEC_0000159901"/>
</dbReference>
<feature type="region of interest" description="Disordered" evidence="2">
    <location>
        <begin position="280"/>
        <end position="340"/>
    </location>
</feature>
<reference evidence="3 4" key="2">
    <citation type="submission" date="2018-10" db="EMBL/GenBank/DDBJ databases">
        <authorList>
            <consortium name="Pathogen Informatics"/>
        </authorList>
    </citation>
    <scope>NUCLEOTIDE SEQUENCE [LARGE SCALE GENOMIC DNA]</scope>
</reference>